<feature type="transmembrane region" description="Helical" evidence="7">
    <location>
        <begin position="114"/>
        <end position="133"/>
    </location>
</feature>
<feature type="transmembrane region" description="Helical" evidence="7">
    <location>
        <begin position="197"/>
        <end position="218"/>
    </location>
</feature>
<sequence length="223" mass="25862">MAFILDAIFFAIALLILYKTYFDYVCHRVEEKIFQSIRDGFSYIKNNKQLIQLMFLHASVGFTAFDTLVTLLSSYHYKYMIAVPLAIGLSNATRAFALMIGPLIIGNWINKQRLFNLFILQGIFIILWAFLQYNFYTQLFGIFLTGLVTTTLWSYTYTLLQEKVKPYFLGRVLAYNEMIFMFTSIATTLFIGNMASLVDLNVITTILGLLFFVVGFYYKRILL</sequence>
<keyword evidence="2" id="KW-0813">Transport</keyword>
<proteinExistence type="predicted"/>
<reference evidence="8" key="1">
    <citation type="submission" date="2018-10" db="EMBL/GenBank/DDBJ databases">
        <authorList>
            <person name="Aoki K."/>
        </authorList>
    </citation>
    <scope>NUCLEOTIDE SEQUENCE</scope>
</reference>
<feature type="transmembrane region" description="Helical" evidence="7">
    <location>
        <begin position="6"/>
        <end position="26"/>
    </location>
</feature>
<gene>
    <name evidence="8" type="ORF">MNB_ARC-1_863</name>
</gene>
<evidence type="ECO:0000256" key="7">
    <source>
        <dbReference type="SAM" id="Phobius"/>
    </source>
</evidence>
<dbReference type="PANTHER" id="PTHR43266:SF2">
    <property type="entry name" value="MAJOR FACILITATOR SUPERFAMILY (MFS) PROFILE DOMAIN-CONTAINING PROTEIN"/>
    <property type="match status" value="1"/>
</dbReference>
<dbReference type="EMBL" id="UOYO01000002">
    <property type="protein sequence ID" value="VAY86204.1"/>
    <property type="molecule type" value="Genomic_DNA"/>
</dbReference>
<keyword evidence="6 7" id="KW-0472">Membrane</keyword>
<name>A0A3B1E410_9ZZZZ</name>
<dbReference type="InterPro" id="IPR036259">
    <property type="entry name" value="MFS_trans_sf"/>
</dbReference>
<evidence type="ECO:0000256" key="1">
    <source>
        <dbReference type="ARBA" id="ARBA00004651"/>
    </source>
</evidence>
<dbReference type="Gene3D" id="1.20.1250.20">
    <property type="entry name" value="MFS general substrate transporter like domains"/>
    <property type="match status" value="1"/>
</dbReference>
<comment type="subcellular location">
    <subcellularLocation>
        <location evidence="1">Cell membrane</location>
        <topology evidence="1">Multi-pass membrane protein</topology>
    </subcellularLocation>
</comment>
<dbReference type="GO" id="GO:0005886">
    <property type="term" value="C:plasma membrane"/>
    <property type="evidence" value="ECO:0007669"/>
    <property type="project" value="UniProtKB-SubCell"/>
</dbReference>
<feature type="transmembrane region" description="Helical" evidence="7">
    <location>
        <begin position="139"/>
        <end position="160"/>
    </location>
</feature>
<accession>A0A3B1E410</accession>
<feature type="transmembrane region" description="Helical" evidence="7">
    <location>
        <begin position="81"/>
        <end position="105"/>
    </location>
</feature>
<organism evidence="8">
    <name type="scientific">hydrothermal vent metagenome</name>
    <dbReference type="NCBI Taxonomy" id="652676"/>
    <lineage>
        <taxon>unclassified sequences</taxon>
        <taxon>metagenomes</taxon>
        <taxon>ecological metagenomes</taxon>
    </lineage>
</organism>
<evidence type="ECO:0000256" key="6">
    <source>
        <dbReference type="ARBA" id="ARBA00023136"/>
    </source>
</evidence>
<dbReference type="SUPFAM" id="SSF103473">
    <property type="entry name" value="MFS general substrate transporter"/>
    <property type="match status" value="1"/>
</dbReference>
<evidence type="ECO:0000256" key="5">
    <source>
        <dbReference type="ARBA" id="ARBA00022989"/>
    </source>
</evidence>
<feature type="transmembrane region" description="Helical" evidence="7">
    <location>
        <begin position="53"/>
        <end position="75"/>
    </location>
</feature>
<dbReference type="AlphaFoldDB" id="A0A3B1E410"/>
<feature type="transmembrane region" description="Helical" evidence="7">
    <location>
        <begin position="172"/>
        <end position="191"/>
    </location>
</feature>
<keyword evidence="4 7" id="KW-0812">Transmembrane</keyword>
<keyword evidence="3" id="KW-1003">Cell membrane</keyword>
<evidence type="ECO:0000313" key="8">
    <source>
        <dbReference type="EMBL" id="VAY86204.1"/>
    </source>
</evidence>
<evidence type="ECO:0000256" key="3">
    <source>
        <dbReference type="ARBA" id="ARBA00022475"/>
    </source>
</evidence>
<protein>
    <submittedName>
        <fullName evidence="8">FIG00732228: membrane protein</fullName>
    </submittedName>
</protein>
<evidence type="ECO:0000256" key="4">
    <source>
        <dbReference type="ARBA" id="ARBA00022692"/>
    </source>
</evidence>
<dbReference type="PANTHER" id="PTHR43266">
    <property type="entry name" value="MACROLIDE-EFFLUX PROTEIN"/>
    <property type="match status" value="1"/>
</dbReference>
<evidence type="ECO:0000256" key="2">
    <source>
        <dbReference type="ARBA" id="ARBA00022448"/>
    </source>
</evidence>
<keyword evidence="5 7" id="KW-1133">Transmembrane helix</keyword>